<keyword evidence="1" id="KW-1133">Transmembrane helix</keyword>
<evidence type="ECO:0000256" key="1">
    <source>
        <dbReference type="SAM" id="Phobius"/>
    </source>
</evidence>
<feature type="transmembrane region" description="Helical" evidence="1">
    <location>
        <begin position="73"/>
        <end position="95"/>
    </location>
</feature>
<keyword evidence="1" id="KW-0472">Membrane</keyword>
<comment type="caution">
    <text evidence="2">The sequence shown here is derived from an EMBL/GenBank/DDBJ whole genome shotgun (WGS) entry which is preliminary data.</text>
</comment>
<feature type="transmembrane region" description="Helical" evidence="1">
    <location>
        <begin position="36"/>
        <end position="52"/>
    </location>
</feature>
<dbReference type="AlphaFoldDB" id="A0A2M8Q876"/>
<feature type="transmembrane region" description="Helical" evidence="1">
    <location>
        <begin position="12"/>
        <end position="30"/>
    </location>
</feature>
<reference evidence="2 3" key="1">
    <citation type="submission" date="2017-11" db="EMBL/GenBank/DDBJ databases">
        <title>Evolution of Phototrophy in the Chloroflexi Phylum Driven by Horizontal Gene Transfer.</title>
        <authorList>
            <person name="Ward L.M."/>
            <person name="Hemp J."/>
            <person name="Shih P.M."/>
            <person name="Mcglynn S.E."/>
            <person name="Fischer W."/>
        </authorList>
    </citation>
    <scope>NUCLEOTIDE SEQUENCE [LARGE SCALE GENOMIC DNA]</scope>
    <source>
        <strain evidence="2">JP3_7</strain>
    </source>
</reference>
<keyword evidence="1" id="KW-0812">Transmembrane</keyword>
<protein>
    <submittedName>
        <fullName evidence="2">Uncharacterized protein</fullName>
    </submittedName>
</protein>
<gene>
    <name evidence="2" type="ORF">CUN48_16030</name>
</gene>
<evidence type="ECO:0000313" key="2">
    <source>
        <dbReference type="EMBL" id="PJF46001.1"/>
    </source>
</evidence>
<sequence>LLALRWLATRQRWLPAAALLAVLVFMAFTAGHPQTLLFVVYTGAVAFLFWLWQARRNEGRIALLRHGLVRGGLAALLSIGLSAAQLMPTLSFMLASTRASLTFEQAGRGFALHDIALVALTGVINVWQPIYVGIAPLALAGVAVLSSIRAPGGRQDIGLWVAVGLGALVLGFGMNAFGFDVAYLLAPGYRQF</sequence>
<proteinExistence type="predicted"/>
<feature type="non-terminal residue" evidence="2">
    <location>
        <position position="1"/>
    </location>
</feature>
<dbReference type="EMBL" id="PGTN01000559">
    <property type="protein sequence ID" value="PJF46001.1"/>
    <property type="molecule type" value="Genomic_DNA"/>
</dbReference>
<accession>A0A2M8Q876</accession>
<feature type="transmembrane region" description="Helical" evidence="1">
    <location>
        <begin position="157"/>
        <end position="186"/>
    </location>
</feature>
<evidence type="ECO:0000313" key="3">
    <source>
        <dbReference type="Proteomes" id="UP000230790"/>
    </source>
</evidence>
<dbReference type="Proteomes" id="UP000230790">
    <property type="component" value="Unassembled WGS sequence"/>
</dbReference>
<name>A0A2M8Q876_9CHLR</name>
<feature type="transmembrane region" description="Helical" evidence="1">
    <location>
        <begin position="115"/>
        <end position="145"/>
    </location>
</feature>
<organism evidence="2 3">
    <name type="scientific">Candidatus Thermofonsia Clade 3 bacterium</name>
    <dbReference type="NCBI Taxonomy" id="2364212"/>
    <lineage>
        <taxon>Bacteria</taxon>
        <taxon>Bacillati</taxon>
        <taxon>Chloroflexota</taxon>
        <taxon>Candidatus Thermofontia</taxon>
        <taxon>Candidatus Thermofonsia Clade 3</taxon>
    </lineage>
</organism>
<feature type="non-terminal residue" evidence="2">
    <location>
        <position position="192"/>
    </location>
</feature>